<keyword evidence="2" id="KW-0238">DNA-binding</keyword>
<dbReference type="InterPro" id="IPR011990">
    <property type="entry name" value="TPR-like_helical_dom_sf"/>
</dbReference>
<dbReference type="KEGG" id="sqz:FQU76_33340"/>
<dbReference type="InterPro" id="IPR000792">
    <property type="entry name" value="Tscrpt_reg_LuxR_C"/>
</dbReference>
<dbReference type="SUPFAM" id="SSF46894">
    <property type="entry name" value="C-terminal effector domain of the bipartite response regulators"/>
    <property type="match status" value="1"/>
</dbReference>
<feature type="domain" description="HTH luxR-type" evidence="5">
    <location>
        <begin position="880"/>
        <end position="945"/>
    </location>
</feature>
<dbReference type="OrthoDB" id="3178131at2"/>
<dbReference type="InterPro" id="IPR036388">
    <property type="entry name" value="WH-like_DNA-bd_sf"/>
</dbReference>
<dbReference type="InterPro" id="IPR016032">
    <property type="entry name" value="Sig_transdc_resp-reg_C-effctor"/>
</dbReference>
<dbReference type="Gene3D" id="1.25.40.10">
    <property type="entry name" value="Tetratricopeptide repeat domain"/>
    <property type="match status" value="1"/>
</dbReference>
<dbReference type="SUPFAM" id="SSF52540">
    <property type="entry name" value="P-loop containing nucleoside triphosphate hydrolases"/>
    <property type="match status" value="1"/>
</dbReference>
<evidence type="ECO:0000256" key="1">
    <source>
        <dbReference type="ARBA" id="ARBA00023015"/>
    </source>
</evidence>
<dbReference type="CDD" id="cd06170">
    <property type="entry name" value="LuxR_C_like"/>
    <property type="match status" value="1"/>
</dbReference>
<name>A0A5B8JGQ8_9ACTN</name>
<dbReference type="GO" id="GO:0003677">
    <property type="term" value="F:DNA binding"/>
    <property type="evidence" value="ECO:0007669"/>
    <property type="project" value="UniProtKB-KW"/>
</dbReference>
<evidence type="ECO:0000313" key="7">
    <source>
        <dbReference type="EMBL" id="QDY81482.1"/>
    </source>
</evidence>
<keyword evidence="3" id="KW-0804">Transcription</keyword>
<sequence>MVERSEILEELGDLLARSARGRGAIASISGSTAMGKTAVLNVLADQASSAGSTVLGVVSTPDEREHAFSGLAQLFQAVHAHAPEAAGGGVDLPGGVRLGGPAGVAVPPASGVAQDELVAVARQTHRVVAALAARGHVLITVDDIQHTDAATLFCIRYLAQRLPQLPVTLVLTRGTLLVDEQSPRVLDDLVYKTSVRRFHLGPLSREGVRELAASLVPFAPPDDFVAELHRLSMGNPLLVQAVVEDGLRAASESAAARVLSGADDHGGRPDPGDRLSAGHVFQQVVLTCLHRLGPHAERVARCVALLDRAATTLLLSRLSGIEAELVRRCLRLLTGIGVLDGTRLRHPGMRQALLREMSPDEATELRHRAARLLYDDGAPPQAVAVHLLGSGPLREGWVVPVLQEAARQALADGEVAQGLRCLELARDCCSEEAERLSVMSQYAYGQWQLRPAHSAQHFLALKNPITAGKLACGDALRVAEGMMFYLHFDEAMKVVDHQNGDEGAVTALHGTRLLMASEFLGLLDRPARPLPKVQLSATSTSEVRARHALVRALGRGADEDAIALAEQVLQGSHSPEPWKLDGFQAALLTLCYTDRLDAARKWYEVLAADSGRYEAPGWRGLLESTGALISLRRGQLADAVRQAETARARLSGRSWNVGSASALAVLIEALTAMGDHEAVVKLLAVEPPQALFQTRAGLHYLYARGRHHVATGKLNMALTDFLGCGTLMQRWNVDTPALAPWRLGAAEVWMRLGDRERAARLVEKQFAATEAGLTRSRGMVLHSLALLQPAAKQPPILLDAFDRLDNSGAWYEAASVLVDLSRAYQQLGETAVARQTARRAWRLARSCRAESLCQSLLPTKTPRVAEAKKPASPGGGHGGDQFSFDRLSESERRVAILATQGYANREIADRLYITVSTVEQHLTRVYRKLGIRNREQLLDGDHAVPCQAV</sequence>
<accession>A0A5B8JGQ8</accession>
<dbReference type="PROSITE" id="PS00622">
    <property type="entry name" value="HTH_LUXR_1"/>
    <property type="match status" value="1"/>
</dbReference>
<dbReference type="SMART" id="SM00421">
    <property type="entry name" value="HTH_LUXR"/>
    <property type="match status" value="1"/>
</dbReference>
<dbReference type="Proteomes" id="UP000320580">
    <property type="component" value="Chromosome"/>
</dbReference>
<keyword evidence="1" id="KW-0805">Transcription regulation</keyword>
<evidence type="ECO:0000256" key="2">
    <source>
        <dbReference type="ARBA" id="ARBA00023125"/>
    </source>
</evidence>
<reference evidence="6 8" key="1">
    <citation type="submission" date="2019-07" db="EMBL/GenBank/DDBJ databases">
        <authorList>
            <person name="Zhu P."/>
        </authorList>
    </citation>
    <scope>NUCLEOTIDE SEQUENCE [LARGE SCALE GENOMIC DNA]</scope>
    <source>
        <strain evidence="6 8">SSL-25</strain>
    </source>
</reference>
<dbReference type="KEGG" id="sqz:FQU76_00400"/>
<feature type="region of interest" description="Disordered" evidence="4">
    <location>
        <begin position="863"/>
        <end position="883"/>
    </location>
</feature>
<dbReference type="Gene3D" id="1.10.10.10">
    <property type="entry name" value="Winged helix-like DNA-binding domain superfamily/Winged helix DNA-binding domain"/>
    <property type="match status" value="1"/>
</dbReference>
<evidence type="ECO:0000313" key="6">
    <source>
        <dbReference type="EMBL" id="QDY80666.1"/>
    </source>
</evidence>
<dbReference type="GO" id="GO:0006355">
    <property type="term" value="P:regulation of DNA-templated transcription"/>
    <property type="evidence" value="ECO:0007669"/>
    <property type="project" value="InterPro"/>
</dbReference>
<dbReference type="PANTHER" id="PTHR44688">
    <property type="entry name" value="DNA-BINDING TRANSCRIPTIONAL ACTIVATOR DEVR_DOSR"/>
    <property type="match status" value="1"/>
</dbReference>
<dbReference type="Pfam" id="PF13191">
    <property type="entry name" value="AAA_16"/>
    <property type="match status" value="1"/>
</dbReference>
<dbReference type="PROSITE" id="PS50043">
    <property type="entry name" value="HTH_LUXR_2"/>
    <property type="match status" value="1"/>
</dbReference>
<proteinExistence type="predicted"/>
<dbReference type="PANTHER" id="PTHR44688:SF16">
    <property type="entry name" value="DNA-BINDING TRANSCRIPTIONAL ACTIVATOR DEVR_DOSR"/>
    <property type="match status" value="1"/>
</dbReference>
<evidence type="ECO:0000313" key="8">
    <source>
        <dbReference type="Proteomes" id="UP000320580"/>
    </source>
</evidence>
<gene>
    <name evidence="6" type="ORF">FQU76_00400</name>
    <name evidence="7" type="ORF">FQU76_33340</name>
</gene>
<dbReference type="EMBL" id="CP042266">
    <property type="protein sequence ID" value="QDY81482.1"/>
    <property type="molecule type" value="Genomic_DNA"/>
</dbReference>
<dbReference type="InterPro" id="IPR027417">
    <property type="entry name" value="P-loop_NTPase"/>
</dbReference>
<dbReference type="InterPro" id="IPR041664">
    <property type="entry name" value="AAA_16"/>
</dbReference>
<evidence type="ECO:0000256" key="3">
    <source>
        <dbReference type="ARBA" id="ARBA00023163"/>
    </source>
</evidence>
<keyword evidence="8" id="KW-1185">Reference proteome</keyword>
<dbReference type="Pfam" id="PF00196">
    <property type="entry name" value="GerE"/>
    <property type="match status" value="1"/>
</dbReference>
<dbReference type="EMBL" id="CP042266">
    <property type="protein sequence ID" value="QDY80666.1"/>
    <property type="molecule type" value="Genomic_DNA"/>
</dbReference>
<evidence type="ECO:0000256" key="4">
    <source>
        <dbReference type="SAM" id="MobiDB-lite"/>
    </source>
</evidence>
<dbReference type="PRINTS" id="PR00038">
    <property type="entry name" value="HTHLUXR"/>
</dbReference>
<dbReference type="AlphaFoldDB" id="A0A5B8JGQ8"/>
<evidence type="ECO:0000259" key="5">
    <source>
        <dbReference type="PROSITE" id="PS50043"/>
    </source>
</evidence>
<organism evidence="6 8">
    <name type="scientific">Streptomyces qinzhouensis</name>
    <dbReference type="NCBI Taxonomy" id="2599401"/>
    <lineage>
        <taxon>Bacteria</taxon>
        <taxon>Bacillati</taxon>
        <taxon>Actinomycetota</taxon>
        <taxon>Actinomycetes</taxon>
        <taxon>Kitasatosporales</taxon>
        <taxon>Streptomycetaceae</taxon>
        <taxon>Streptomyces</taxon>
    </lineage>
</organism>
<protein>
    <submittedName>
        <fullName evidence="6">AAA family ATPase</fullName>
    </submittedName>
</protein>